<keyword evidence="4" id="KW-0309">Germination</keyword>
<sequence>MMGNRISPFQLYCLLMFMIMSSTAIFEPPHLIRAGGNNGWILAWFCALVALPYSLVYSALASKANIGLVPFFESSLGKWLAKALILSYLFFLIFSCALGLRMFFEFALSVVLFVVPVSVFAGFLLAAAAWAARRGLATIGRLAEVFFWTNTFGALLTAALSCFNIDWNNFLPFVPRGILPLAPGAWKHSHVFAESYIAFFLSSFVSNRSRTYLSVLGSVLSSAFWICVFTLLSIGVFNHYLAGVLSYPIYSVVRNISVGDFIERVDAVFVAIWITNAFVKTSLLLFVIAHTSAAAVRLRDYRFLVLPFALLIGALSIAMFRNTVELKFFYDFFFYRVMLVFAVILPLVLLILSWWRRNECNDQKVPDSASSAG</sequence>
<evidence type="ECO:0000256" key="3">
    <source>
        <dbReference type="ARBA" id="ARBA00022448"/>
    </source>
</evidence>
<dbReference type="STRING" id="643648.Slip_0297"/>
<dbReference type="Pfam" id="PF03845">
    <property type="entry name" value="Spore_permease"/>
    <property type="match status" value="1"/>
</dbReference>
<keyword evidence="5 8" id="KW-0812">Transmembrane</keyword>
<evidence type="ECO:0000256" key="1">
    <source>
        <dbReference type="ARBA" id="ARBA00004141"/>
    </source>
</evidence>
<feature type="transmembrane region" description="Helical" evidence="8">
    <location>
        <begin position="145"/>
        <end position="167"/>
    </location>
</feature>
<dbReference type="GO" id="GO:0009847">
    <property type="term" value="P:spore germination"/>
    <property type="evidence" value="ECO:0007669"/>
    <property type="project" value="InterPro"/>
</dbReference>
<feature type="transmembrane region" description="Helical" evidence="8">
    <location>
        <begin position="267"/>
        <end position="289"/>
    </location>
</feature>
<dbReference type="PANTHER" id="PTHR34975:SF2">
    <property type="entry name" value="SPORE GERMINATION PROTEIN A2"/>
    <property type="match status" value="1"/>
</dbReference>
<protein>
    <submittedName>
        <fullName evidence="9">Spore germination protein</fullName>
    </submittedName>
</protein>
<proteinExistence type="inferred from homology"/>
<keyword evidence="6 8" id="KW-1133">Transmembrane helix</keyword>
<dbReference type="PANTHER" id="PTHR34975">
    <property type="entry name" value="SPORE GERMINATION PROTEIN A2"/>
    <property type="match status" value="1"/>
</dbReference>
<reference evidence="10" key="1">
    <citation type="journal article" date="2010" name="Stand. Genomic Sci.">
        <title>Complete genome sequence of Syntrophothermus lipocalidus type strain (TGB-C1T).</title>
        <authorList>
            <consortium name="US DOE Joint Genome Institute (JGI-PGF)"/>
            <person name="Djao O."/>
            <person name="Zhang X."/>
            <person name="Lucas S."/>
            <person name="Lapidus A."/>
            <person name="Glavina Del Rio T."/>
            <person name="Nolan M."/>
            <person name="Tice H."/>
            <person name="Cheng J."/>
            <person name="Han C."/>
            <person name="Tapia R."/>
            <person name="Goodwin L."/>
            <person name="Pitluck S."/>
            <person name="Liolios K."/>
            <person name="Ivanova N."/>
            <person name="Mavromatis K."/>
            <person name="Mikhailova N."/>
            <person name="Ovchinnikova G."/>
            <person name="Pati A."/>
            <person name="Brambilla E."/>
            <person name="Chen A."/>
            <person name="Palaniappan K."/>
            <person name="Land M."/>
            <person name="Hauser L."/>
            <person name="Chang Y."/>
            <person name="Jeffries C."/>
            <person name="Rohde M."/>
            <person name="Sikorski J."/>
            <person name="Spring S."/>
            <person name="Goker M."/>
            <person name="Detter J."/>
            <person name="Woyke T."/>
            <person name="Bristow J."/>
            <person name="Eisen J."/>
            <person name="Markowitz V."/>
            <person name="Hugenholtz P."/>
            <person name="Kyrpides N."/>
            <person name="Klenk H."/>
        </authorList>
    </citation>
    <scope>NUCLEOTIDE SEQUENCE [LARGE SCALE GENOMIC DNA]</scope>
    <source>
        <strain evidence="10">DSM 12680 / TGB-C1</strain>
    </source>
</reference>
<name>D7CJW9_SYNLT</name>
<dbReference type="Proteomes" id="UP000000378">
    <property type="component" value="Chromosome"/>
</dbReference>
<feature type="transmembrane region" description="Helical" evidence="8">
    <location>
        <begin position="187"/>
        <end position="205"/>
    </location>
</feature>
<dbReference type="EMBL" id="CP002048">
    <property type="protein sequence ID" value="ADI01083.1"/>
    <property type="molecule type" value="Genomic_DNA"/>
</dbReference>
<comment type="subcellular location">
    <subcellularLocation>
        <location evidence="1">Membrane</location>
        <topology evidence="1">Multi-pass membrane protein</topology>
    </subcellularLocation>
</comment>
<evidence type="ECO:0000313" key="10">
    <source>
        <dbReference type="Proteomes" id="UP000000378"/>
    </source>
</evidence>
<feature type="transmembrane region" description="Helical" evidence="8">
    <location>
        <begin position="38"/>
        <end position="60"/>
    </location>
</feature>
<dbReference type="OrthoDB" id="1675410at2"/>
<feature type="transmembrane region" description="Helical" evidence="8">
    <location>
        <begin position="212"/>
        <end position="237"/>
    </location>
</feature>
<dbReference type="NCBIfam" id="TIGR00912">
    <property type="entry name" value="2A0309"/>
    <property type="match status" value="1"/>
</dbReference>
<dbReference type="KEGG" id="slp:Slip_0297"/>
<feature type="transmembrane region" description="Helical" evidence="8">
    <location>
        <begin position="106"/>
        <end position="133"/>
    </location>
</feature>
<evidence type="ECO:0000256" key="5">
    <source>
        <dbReference type="ARBA" id="ARBA00022692"/>
    </source>
</evidence>
<dbReference type="eggNOG" id="COG0531">
    <property type="taxonomic scope" value="Bacteria"/>
</dbReference>
<organism evidence="9 10">
    <name type="scientific">Syntrophothermus lipocalidus (strain DSM 12680 / TGB-C1)</name>
    <dbReference type="NCBI Taxonomy" id="643648"/>
    <lineage>
        <taxon>Bacteria</taxon>
        <taxon>Bacillati</taxon>
        <taxon>Bacillota</taxon>
        <taxon>Clostridia</taxon>
        <taxon>Eubacteriales</taxon>
        <taxon>Syntrophomonadaceae</taxon>
        <taxon>Syntrophothermus</taxon>
    </lineage>
</organism>
<evidence type="ECO:0000256" key="8">
    <source>
        <dbReference type="SAM" id="Phobius"/>
    </source>
</evidence>
<keyword evidence="3" id="KW-0813">Transport</keyword>
<evidence type="ECO:0000256" key="2">
    <source>
        <dbReference type="ARBA" id="ARBA00007998"/>
    </source>
</evidence>
<feature type="transmembrane region" description="Helical" evidence="8">
    <location>
        <begin position="80"/>
        <end position="100"/>
    </location>
</feature>
<evidence type="ECO:0000256" key="6">
    <source>
        <dbReference type="ARBA" id="ARBA00022989"/>
    </source>
</evidence>
<dbReference type="HOGENOM" id="CLU_047547_1_2_9"/>
<gene>
    <name evidence="9" type="ordered locus">Slip_0297</name>
</gene>
<keyword evidence="10" id="KW-1185">Reference proteome</keyword>
<dbReference type="AlphaFoldDB" id="D7CJW9"/>
<keyword evidence="7 8" id="KW-0472">Membrane</keyword>
<evidence type="ECO:0000256" key="4">
    <source>
        <dbReference type="ARBA" id="ARBA00022544"/>
    </source>
</evidence>
<dbReference type="GO" id="GO:0016020">
    <property type="term" value="C:membrane"/>
    <property type="evidence" value="ECO:0007669"/>
    <property type="project" value="UniProtKB-SubCell"/>
</dbReference>
<comment type="similarity">
    <text evidence="2">Belongs to the amino acid-polyamine-organocation (APC) superfamily. Spore germination protein (SGP) (TC 2.A.3.9) family.</text>
</comment>
<accession>D7CJW9</accession>
<dbReference type="InterPro" id="IPR004761">
    <property type="entry name" value="Spore_GerAB"/>
</dbReference>
<evidence type="ECO:0000313" key="9">
    <source>
        <dbReference type="EMBL" id="ADI01083.1"/>
    </source>
</evidence>
<feature type="transmembrane region" description="Helical" evidence="8">
    <location>
        <begin position="301"/>
        <end position="320"/>
    </location>
</feature>
<reference evidence="9 10" key="2">
    <citation type="journal article" date="2010" name="Stand. Genomic Sci.">
        <title>Complete genome sequence of Syntrophothermus lipocalidus type strain (TGB-C1).</title>
        <authorList>
            <person name="Djao O.D."/>
            <person name="Zhang X."/>
            <person name="Lucas S."/>
            <person name="Lapidus A."/>
            <person name="Del Rio T.G."/>
            <person name="Nolan M."/>
            <person name="Tice H."/>
            <person name="Cheng J.F."/>
            <person name="Han C."/>
            <person name="Tapia R."/>
            <person name="Goodwin L."/>
            <person name="Pitluck S."/>
            <person name="Liolios K."/>
            <person name="Ivanova N."/>
            <person name="Mavromatis K."/>
            <person name="Mikhailova N."/>
            <person name="Ovchinnikova G."/>
            <person name="Pati A."/>
            <person name="Brambilla E."/>
            <person name="Chen A."/>
            <person name="Palaniappan K."/>
            <person name="Land M."/>
            <person name="Hauser L."/>
            <person name="Chang Y.J."/>
            <person name="Jeffries C.D."/>
            <person name="Rohde M."/>
            <person name="Sikorski J."/>
            <person name="Spring S."/>
            <person name="Goker M."/>
            <person name="Detter J.C."/>
            <person name="Woyke T."/>
            <person name="Bristow J."/>
            <person name="Eisen J.A."/>
            <person name="Markowitz V."/>
            <person name="Hugenholtz P."/>
            <person name="Kyrpides N.C."/>
            <person name="Klenk H.P."/>
        </authorList>
    </citation>
    <scope>NUCLEOTIDE SEQUENCE [LARGE SCALE GENOMIC DNA]</scope>
    <source>
        <strain evidence="10">DSM 12680 / TGB-C1</strain>
    </source>
</reference>
<feature type="transmembrane region" description="Helical" evidence="8">
    <location>
        <begin position="9"/>
        <end position="26"/>
    </location>
</feature>
<feature type="transmembrane region" description="Helical" evidence="8">
    <location>
        <begin position="332"/>
        <end position="355"/>
    </location>
</feature>
<evidence type="ECO:0000256" key="7">
    <source>
        <dbReference type="ARBA" id="ARBA00023136"/>
    </source>
</evidence>